<sequence>MERTITTIFNRNTVPGERCMRMSRLKLIKNQKLPTKEMLSVFAFIGARAPLDFSFRQLEVLDSLFSKETREDDSSKLYGSEDILFVKSSEQTNLSKQEEQPKTSCKKSLSRSLRLNNNFLNNIENLPAMVQAYFQFPTDLAWLDLSFNYLKTISSQMYRCPNLQILYMHGNAISNLNDIDNLVPLTKLTKLTLHGNPIEQIQNYRIIVISRLLTLREFDFSCVSLSDRESGERMLHEMKVKKTRKKTN</sequence>
<dbReference type="Gene3D" id="3.80.10.10">
    <property type="entry name" value="Ribonuclease Inhibitor"/>
    <property type="match status" value="1"/>
</dbReference>
<dbReference type="OrthoDB" id="676979at2759"/>
<evidence type="ECO:0000256" key="2">
    <source>
        <dbReference type="ARBA" id="ARBA00014223"/>
    </source>
</evidence>
<name>A0A0L8IA29_OCTBM</name>
<dbReference type="AlphaFoldDB" id="A0A0L8IA29"/>
<dbReference type="STRING" id="37653.A0A0L8IA29"/>
<dbReference type="OMA" id="NYRIIVI"/>
<keyword evidence="5" id="KW-0677">Repeat</keyword>
<dbReference type="EMBL" id="KQ416175">
    <property type="protein sequence ID" value="KOF98351.1"/>
    <property type="molecule type" value="Genomic_DNA"/>
</dbReference>
<reference evidence="6" key="1">
    <citation type="submission" date="2015-07" db="EMBL/GenBank/DDBJ databases">
        <title>MeaNS - Measles Nucleotide Surveillance Program.</title>
        <authorList>
            <person name="Tran T."/>
            <person name="Druce J."/>
        </authorList>
    </citation>
    <scope>NUCLEOTIDE SEQUENCE</scope>
    <source>
        <strain evidence="6">UCB-OBI-ISO-001</strain>
        <tissue evidence="6">Gonad</tissue>
    </source>
</reference>
<evidence type="ECO:0000256" key="1">
    <source>
        <dbReference type="ARBA" id="ARBA00004496"/>
    </source>
</evidence>
<dbReference type="PANTHER" id="PTHR46545:SF1">
    <property type="entry name" value="LEUCINE-RICH REPEAT-CONTAINING PROTEIN 51"/>
    <property type="match status" value="1"/>
</dbReference>
<evidence type="ECO:0000256" key="3">
    <source>
        <dbReference type="ARBA" id="ARBA00022490"/>
    </source>
</evidence>
<dbReference type="PANTHER" id="PTHR46545">
    <property type="entry name" value="LEUCINE-RICH REPEAT-CONTAINING PROTEIN 51"/>
    <property type="match status" value="1"/>
</dbReference>
<dbReference type="KEGG" id="obi:106877901"/>
<dbReference type="Pfam" id="PF14580">
    <property type="entry name" value="LRR_9"/>
    <property type="match status" value="1"/>
</dbReference>
<evidence type="ECO:0000256" key="4">
    <source>
        <dbReference type="ARBA" id="ARBA00022614"/>
    </source>
</evidence>
<keyword evidence="4" id="KW-0433">Leucine-rich repeat</keyword>
<organism evidence="6">
    <name type="scientific">Octopus bimaculoides</name>
    <name type="common">California two-spotted octopus</name>
    <dbReference type="NCBI Taxonomy" id="37653"/>
    <lineage>
        <taxon>Eukaryota</taxon>
        <taxon>Metazoa</taxon>
        <taxon>Spiralia</taxon>
        <taxon>Lophotrochozoa</taxon>
        <taxon>Mollusca</taxon>
        <taxon>Cephalopoda</taxon>
        <taxon>Coleoidea</taxon>
        <taxon>Octopodiformes</taxon>
        <taxon>Octopoda</taxon>
        <taxon>Incirrata</taxon>
        <taxon>Octopodidae</taxon>
        <taxon>Octopus</taxon>
    </lineage>
</organism>
<gene>
    <name evidence="6" type="ORF">OCBIM_22025896mg</name>
</gene>
<dbReference type="InterPro" id="IPR001611">
    <property type="entry name" value="Leu-rich_rpt"/>
</dbReference>
<evidence type="ECO:0000313" key="6">
    <source>
        <dbReference type="EMBL" id="KOF98351.1"/>
    </source>
</evidence>
<evidence type="ECO:0000256" key="5">
    <source>
        <dbReference type="ARBA" id="ARBA00022737"/>
    </source>
</evidence>
<comment type="subcellular location">
    <subcellularLocation>
        <location evidence="1">Cytoplasm</location>
    </subcellularLocation>
</comment>
<protein>
    <recommendedName>
        <fullName evidence="2">Leucine-rich repeat-containing protein 51</fullName>
    </recommendedName>
</protein>
<keyword evidence="3" id="KW-0963">Cytoplasm</keyword>
<dbReference type="SUPFAM" id="SSF52058">
    <property type="entry name" value="L domain-like"/>
    <property type="match status" value="1"/>
</dbReference>
<accession>A0A0L8IA29</accession>
<proteinExistence type="predicted"/>
<dbReference type="InterPro" id="IPR032675">
    <property type="entry name" value="LRR_dom_sf"/>
</dbReference>
<dbReference type="PROSITE" id="PS51450">
    <property type="entry name" value="LRR"/>
    <property type="match status" value="1"/>
</dbReference>
<dbReference type="GO" id="GO:0005737">
    <property type="term" value="C:cytoplasm"/>
    <property type="evidence" value="ECO:0007669"/>
    <property type="project" value="UniProtKB-SubCell"/>
</dbReference>